<dbReference type="SUPFAM" id="SSF53448">
    <property type="entry name" value="Nucleotide-diphospho-sugar transferases"/>
    <property type="match status" value="1"/>
</dbReference>
<name>A0ABP5K4L0_9ACTN</name>
<dbReference type="PANTHER" id="PTHR43685">
    <property type="entry name" value="GLYCOSYLTRANSFERASE"/>
    <property type="match status" value="1"/>
</dbReference>
<dbReference type="InterPro" id="IPR029044">
    <property type="entry name" value="Nucleotide-diphossugar_trans"/>
</dbReference>
<dbReference type="EMBL" id="BAAAQQ010000012">
    <property type="protein sequence ID" value="GAA2127171.1"/>
    <property type="molecule type" value="Genomic_DNA"/>
</dbReference>
<evidence type="ECO:0000313" key="3">
    <source>
        <dbReference type="Proteomes" id="UP001500575"/>
    </source>
</evidence>
<evidence type="ECO:0000259" key="1">
    <source>
        <dbReference type="Pfam" id="PF00535"/>
    </source>
</evidence>
<evidence type="ECO:0000313" key="2">
    <source>
        <dbReference type="EMBL" id="GAA2127171.1"/>
    </source>
</evidence>
<reference evidence="3" key="1">
    <citation type="journal article" date="2019" name="Int. J. Syst. Evol. Microbiol.">
        <title>The Global Catalogue of Microorganisms (GCM) 10K type strain sequencing project: providing services to taxonomists for standard genome sequencing and annotation.</title>
        <authorList>
            <consortium name="The Broad Institute Genomics Platform"/>
            <consortium name="The Broad Institute Genome Sequencing Center for Infectious Disease"/>
            <person name="Wu L."/>
            <person name="Ma J."/>
        </authorList>
    </citation>
    <scope>NUCLEOTIDE SEQUENCE [LARGE SCALE GENOMIC DNA]</scope>
    <source>
        <strain evidence="3">JCM 16021</strain>
    </source>
</reference>
<organism evidence="2 3">
    <name type="scientific">Nocardioides bigeumensis</name>
    <dbReference type="NCBI Taxonomy" id="433657"/>
    <lineage>
        <taxon>Bacteria</taxon>
        <taxon>Bacillati</taxon>
        <taxon>Actinomycetota</taxon>
        <taxon>Actinomycetes</taxon>
        <taxon>Propionibacteriales</taxon>
        <taxon>Nocardioidaceae</taxon>
        <taxon>Nocardioides</taxon>
    </lineage>
</organism>
<sequence>MEVTVVVAAYNHAGLLRKALDSVAAQTLEQVALVVTDDASRDGSAEVATAWLAETGRAARTVFHEHNAGICRTFNEALALVRTPFYTVMSADDRMLPDRLAVQVELLRSAGPDAVAAYSDAWLIDEHGRRTGGRFSDSYRFAGRAMPEGPIFGELCHGNWIPAPSVLLRTSAVRDVGGYDESLSFEDYDLWLRLSRRHHFVLAPEPLVEYRVSAGQATAGLSASMTMGVDLTRARVKNLGIDRDADRVILDEAEGKLRHAYLSGVAAATLAPALRTVARHRPTPATLALATASSLRVPGHLLGRRRTRGAR</sequence>
<dbReference type="InterPro" id="IPR050834">
    <property type="entry name" value="Glycosyltransf_2"/>
</dbReference>
<comment type="caution">
    <text evidence="2">The sequence shown here is derived from an EMBL/GenBank/DDBJ whole genome shotgun (WGS) entry which is preliminary data.</text>
</comment>
<accession>A0ABP5K4L0</accession>
<protein>
    <submittedName>
        <fullName evidence="2">Glycosyltransferase family A protein</fullName>
    </submittedName>
</protein>
<gene>
    <name evidence="2" type="ORF">GCM10009843_26330</name>
</gene>
<dbReference type="Proteomes" id="UP001500575">
    <property type="component" value="Unassembled WGS sequence"/>
</dbReference>
<dbReference type="PANTHER" id="PTHR43685:SF11">
    <property type="entry name" value="GLYCOSYLTRANSFERASE TAGX-RELATED"/>
    <property type="match status" value="1"/>
</dbReference>
<proteinExistence type="predicted"/>
<dbReference type="InterPro" id="IPR001173">
    <property type="entry name" value="Glyco_trans_2-like"/>
</dbReference>
<dbReference type="Gene3D" id="3.90.550.10">
    <property type="entry name" value="Spore Coat Polysaccharide Biosynthesis Protein SpsA, Chain A"/>
    <property type="match status" value="1"/>
</dbReference>
<dbReference type="Pfam" id="PF00535">
    <property type="entry name" value="Glycos_transf_2"/>
    <property type="match status" value="1"/>
</dbReference>
<keyword evidence="3" id="KW-1185">Reference proteome</keyword>
<feature type="domain" description="Glycosyltransferase 2-like" evidence="1">
    <location>
        <begin position="4"/>
        <end position="145"/>
    </location>
</feature>